<evidence type="ECO:0000256" key="1">
    <source>
        <dbReference type="SAM" id="Phobius"/>
    </source>
</evidence>
<evidence type="ECO:0008006" key="4">
    <source>
        <dbReference type="Google" id="ProtNLM"/>
    </source>
</evidence>
<dbReference type="EMBL" id="JEMA01000428">
    <property type="protein sequence ID" value="KYF70071.1"/>
    <property type="molecule type" value="Genomic_DNA"/>
</dbReference>
<dbReference type="Proteomes" id="UP000075260">
    <property type="component" value="Unassembled WGS sequence"/>
</dbReference>
<feature type="transmembrane region" description="Helical" evidence="1">
    <location>
        <begin position="88"/>
        <end position="109"/>
    </location>
</feature>
<comment type="caution">
    <text evidence="2">The sequence shown here is derived from an EMBL/GenBank/DDBJ whole genome shotgun (WGS) entry which is preliminary data.</text>
</comment>
<sequence length="167" mass="17167">MNDSIFFTLTLVSALGSGLMAGTFFAFSTFVMGALARLPPAQGIAAMQSINVVVLNPVFLGVFTGTAATCVLLVIAALLTWVKPGAGWALAGGLLYVVGTFIETLTFHVPRNNALAAVDPASAESARRWADYITSWTAGNHVRTAAALVAAAALTVGLWLRGSAGAP</sequence>
<accession>A0A150QQ02</accession>
<dbReference type="AlphaFoldDB" id="A0A150QQ02"/>
<gene>
    <name evidence="2" type="ORF">BE15_19055</name>
</gene>
<feature type="transmembrane region" description="Helical" evidence="1">
    <location>
        <begin position="142"/>
        <end position="160"/>
    </location>
</feature>
<dbReference type="Pfam" id="PF08592">
    <property type="entry name" value="Anthrone_oxy"/>
    <property type="match status" value="1"/>
</dbReference>
<proteinExistence type="predicted"/>
<protein>
    <recommendedName>
        <fullName evidence="4">DUF1772 domain-containing protein</fullName>
    </recommendedName>
</protein>
<organism evidence="2 3">
    <name type="scientific">Sorangium cellulosum</name>
    <name type="common">Polyangium cellulosum</name>
    <dbReference type="NCBI Taxonomy" id="56"/>
    <lineage>
        <taxon>Bacteria</taxon>
        <taxon>Pseudomonadati</taxon>
        <taxon>Myxococcota</taxon>
        <taxon>Polyangia</taxon>
        <taxon>Polyangiales</taxon>
        <taxon>Polyangiaceae</taxon>
        <taxon>Sorangium</taxon>
    </lineage>
</organism>
<dbReference type="OrthoDB" id="428263at2"/>
<reference evidence="2 3" key="1">
    <citation type="submission" date="2014-02" db="EMBL/GenBank/DDBJ databases">
        <title>The small core and large imbalanced accessory genome model reveals a collaborative survival strategy of Sorangium cellulosum strains in nature.</title>
        <authorList>
            <person name="Han K."/>
            <person name="Peng R."/>
            <person name="Blom J."/>
            <person name="Li Y.-Z."/>
        </authorList>
    </citation>
    <scope>NUCLEOTIDE SEQUENCE [LARGE SCALE GENOMIC DNA]</scope>
    <source>
        <strain evidence="2 3">So0008-312</strain>
    </source>
</reference>
<keyword evidence="1" id="KW-0812">Transmembrane</keyword>
<keyword evidence="1" id="KW-1133">Transmembrane helix</keyword>
<keyword evidence="1" id="KW-0472">Membrane</keyword>
<evidence type="ECO:0000313" key="2">
    <source>
        <dbReference type="EMBL" id="KYF70071.1"/>
    </source>
</evidence>
<evidence type="ECO:0000313" key="3">
    <source>
        <dbReference type="Proteomes" id="UP000075260"/>
    </source>
</evidence>
<feature type="transmembrane region" description="Helical" evidence="1">
    <location>
        <begin position="57"/>
        <end position="81"/>
    </location>
</feature>
<name>A0A150QQ02_SORCE</name>
<dbReference type="RefSeq" id="WP_061607887.1">
    <property type="nucleotide sequence ID" value="NZ_JEMA01000428.1"/>
</dbReference>
<dbReference type="InterPro" id="IPR013901">
    <property type="entry name" value="Anthrone_oxy"/>
</dbReference>